<keyword evidence="2" id="KW-1133">Transmembrane helix</keyword>
<name>A0AAD2D0I1_EUPCR</name>
<dbReference type="PROSITE" id="PS51837">
    <property type="entry name" value="LITAF"/>
    <property type="match status" value="1"/>
</dbReference>
<feature type="transmembrane region" description="Helical" evidence="2">
    <location>
        <begin position="205"/>
        <end position="228"/>
    </location>
</feature>
<feature type="compositionally biased region" description="Basic and acidic residues" evidence="1">
    <location>
        <begin position="46"/>
        <end position="84"/>
    </location>
</feature>
<comment type="caution">
    <text evidence="4">The sequence shown here is derived from an EMBL/GenBank/DDBJ whole genome shotgun (WGS) entry which is preliminary data.</text>
</comment>
<dbReference type="Pfam" id="PF10601">
    <property type="entry name" value="zf-LITAF-like"/>
    <property type="match status" value="1"/>
</dbReference>
<dbReference type="Proteomes" id="UP001295684">
    <property type="component" value="Unassembled WGS sequence"/>
</dbReference>
<feature type="compositionally biased region" description="Basic residues" evidence="1">
    <location>
        <begin position="35"/>
        <end position="45"/>
    </location>
</feature>
<dbReference type="SMART" id="SM00714">
    <property type="entry name" value="LITAF"/>
    <property type="match status" value="1"/>
</dbReference>
<feature type="domain" description="LITAF" evidence="3">
    <location>
        <begin position="167"/>
        <end position="251"/>
    </location>
</feature>
<dbReference type="AlphaFoldDB" id="A0AAD2D0I1"/>
<sequence>MNGASVMNKPRYANPPKGIPRRDRYEGNHHTNERSHRRSHRRKSSRHYDRYNRNEGHEYRHGRHTDRYNQLRDDRHLDRSSNHQKERVFYRHDGRLNNNRIPQGDRHKLQEKFNGEERKGVDSSFDNLASKKEDIKFNHRLRDDPIPQYKIKNTRTEQDIELQKEKDRLETEMTLKRYPGAREIIRKCKICGYEGKSNIKLKHSFAQYIFSAILCGLGFWCCFFIPFMCSALSKLNHSCAECGSPLGSTKVK</sequence>
<evidence type="ECO:0000256" key="2">
    <source>
        <dbReference type="SAM" id="Phobius"/>
    </source>
</evidence>
<keyword evidence="5" id="KW-1185">Reference proteome</keyword>
<reference evidence="4" key="1">
    <citation type="submission" date="2023-07" db="EMBL/GenBank/DDBJ databases">
        <authorList>
            <consortium name="AG Swart"/>
            <person name="Singh M."/>
            <person name="Singh A."/>
            <person name="Seah K."/>
            <person name="Emmerich C."/>
        </authorList>
    </citation>
    <scope>NUCLEOTIDE SEQUENCE</scope>
    <source>
        <strain evidence="4">DP1</strain>
    </source>
</reference>
<keyword evidence="2" id="KW-0472">Membrane</keyword>
<evidence type="ECO:0000259" key="3">
    <source>
        <dbReference type="PROSITE" id="PS51837"/>
    </source>
</evidence>
<evidence type="ECO:0000256" key="1">
    <source>
        <dbReference type="SAM" id="MobiDB-lite"/>
    </source>
</evidence>
<evidence type="ECO:0000313" key="4">
    <source>
        <dbReference type="EMBL" id="CAI2376011.1"/>
    </source>
</evidence>
<organism evidence="4 5">
    <name type="scientific">Euplotes crassus</name>
    <dbReference type="NCBI Taxonomy" id="5936"/>
    <lineage>
        <taxon>Eukaryota</taxon>
        <taxon>Sar</taxon>
        <taxon>Alveolata</taxon>
        <taxon>Ciliophora</taxon>
        <taxon>Intramacronucleata</taxon>
        <taxon>Spirotrichea</taxon>
        <taxon>Hypotrichia</taxon>
        <taxon>Euplotida</taxon>
        <taxon>Euplotidae</taxon>
        <taxon>Moneuplotes</taxon>
    </lineage>
</organism>
<feature type="compositionally biased region" description="Basic and acidic residues" evidence="1">
    <location>
        <begin position="20"/>
        <end position="34"/>
    </location>
</feature>
<proteinExistence type="predicted"/>
<accession>A0AAD2D0I1</accession>
<dbReference type="EMBL" id="CAMPGE010017540">
    <property type="protein sequence ID" value="CAI2376011.1"/>
    <property type="molecule type" value="Genomic_DNA"/>
</dbReference>
<protein>
    <recommendedName>
        <fullName evidence="3">LITAF domain-containing protein</fullName>
    </recommendedName>
</protein>
<gene>
    <name evidence="4" type="ORF">ECRASSUSDP1_LOCUS17379</name>
</gene>
<dbReference type="InterPro" id="IPR006629">
    <property type="entry name" value="LITAF"/>
</dbReference>
<feature type="region of interest" description="Disordered" evidence="1">
    <location>
        <begin position="1"/>
        <end position="84"/>
    </location>
</feature>
<evidence type="ECO:0000313" key="5">
    <source>
        <dbReference type="Proteomes" id="UP001295684"/>
    </source>
</evidence>
<keyword evidence="2" id="KW-0812">Transmembrane</keyword>